<name>A0A7C4ZFT2_9DEIN</name>
<accession>A0A7C4ZFT2</accession>
<evidence type="ECO:0000313" key="1">
    <source>
        <dbReference type="EMBL" id="HGY08439.1"/>
    </source>
</evidence>
<proteinExistence type="predicted"/>
<sequence length="140" mass="15246">MVREESPEAFALRFAEHAVAVELLPVPYGYPLLEALTPVGVLYPFDRGAPPAPTGPVELILHASLASFRYREAPAAVEPLAGGRYRMRGRVLRELEPGFYLLDCGLPMVLASEEPLESGMAVEVISEPPLMAFRLERGAA</sequence>
<gene>
    <name evidence="1" type="ORF">ENK37_00055</name>
</gene>
<organism evidence="1">
    <name type="scientific">Oceanithermus profundus</name>
    <dbReference type="NCBI Taxonomy" id="187137"/>
    <lineage>
        <taxon>Bacteria</taxon>
        <taxon>Thermotogati</taxon>
        <taxon>Deinococcota</taxon>
        <taxon>Deinococci</taxon>
        <taxon>Thermales</taxon>
        <taxon>Thermaceae</taxon>
        <taxon>Oceanithermus</taxon>
    </lineage>
</organism>
<comment type="caution">
    <text evidence="1">The sequence shown here is derived from an EMBL/GenBank/DDBJ whole genome shotgun (WGS) entry which is preliminary data.</text>
</comment>
<dbReference type="AlphaFoldDB" id="A0A7C4ZFT2"/>
<protein>
    <submittedName>
        <fullName evidence="1">Uncharacterized protein</fullName>
    </submittedName>
</protein>
<reference evidence="1" key="1">
    <citation type="journal article" date="2020" name="mSystems">
        <title>Genome- and Community-Level Interaction Insights into Carbon Utilization and Element Cycling Functions of Hydrothermarchaeota in Hydrothermal Sediment.</title>
        <authorList>
            <person name="Zhou Z."/>
            <person name="Liu Y."/>
            <person name="Xu W."/>
            <person name="Pan J."/>
            <person name="Luo Z.H."/>
            <person name="Li M."/>
        </authorList>
    </citation>
    <scope>NUCLEOTIDE SEQUENCE [LARGE SCALE GENOMIC DNA]</scope>
    <source>
        <strain evidence="1">HyVt-570</strain>
    </source>
</reference>
<dbReference type="Proteomes" id="UP000885759">
    <property type="component" value="Unassembled WGS sequence"/>
</dbReference>
<dbReference type="EMBL" id="DRPZ01000001">
    <property type="protein sequence ID" value="HGY08439.1"/>
    <property type="molecule type" value="Genomic_DNA"/>
</dbReference>